<sequence>MDQTSVTVAMTVAQWNVVMKALGELPFRESADVIMSIKTQAEMQLAPASAGTSEPSSEAA</sequence>
<protein>
    <submittedName>
        <fullName evidence="1">Uncharacterized protein</fullName>
    </submittedName>
</protein>
<accession>A0A6J7WY79</accession>
<gene>
    <name evidence="1" type="ORF">UFOVP231_32</name>
</gene>
<organism evidence="1">
    <name type="scientific">uncultured Caudovirales phage</name>
    <dbReference type="NCBI Taxonomy" id="2100421"/>
    <lineage>
        <taxon>Viruses</taxon>
        <taxon>Duplodnaviria</taxon>
        <taxon>Heunggongvirae</taxon>
        <taxon>Uroviricota</taxon>
        <taxon>Caudoviricetes</taxon>
        <taxon>Peduoviridae</taxon>
        <taxon>Maltschvirus</taxon>
        <taxon>Maltschvirus maltsch</taxon>
    </lineage>
</organism>
<evidence type="ECO:0000313" key="1">
    <source>
        <dbReference type="EMBL" id="CAB5220003.1"/>
    </source>
</evidence>
<proteinExistence type="predicted"/>
<dbReference type="EMBL" id="LR798279">
    <property type="protein sequence ID" value="CAB5220003.1"/>
    <property type="molecule type" value="Genomic_DNA"/>
</dbReference>
<name>A0A6J7WY79_9CAUD</name>
<reference evidence="1" key="1">
    <citation type="submission" date="2020-05" db="EMBL/GenBank/DDBJ databases">
        <authorList>
            <person name="Chiriac C."/>
            <person name="Salcher M."/>
            <person name="Ghai R."/>
            <person name="Kavagutti S V."/>
        </authorList>
    </citation>
    <scope>NUCLEOTIDE SEQUENCE</scope>
</reference>